<gene>
    <name evidence="1" type="ORF">C1I91_02320</name>
</gene>
<name>A0A3R5QVL8_9CLOT</name>
<dbReference type="Proteomes" id="UP000286268">
    <property type="component" value="Chromosome"/>
</dbReference>
<dbReference type="OrthoDB" id="9788208at2"/>
<dbReference type="InterPro" id="IPR011330">
    <property type="entry name" value="Glyco_hydro/deAcase_b/a-brl"/>
</dbReference>
<accession>A0A3R5QVL8</accession>
<dbReference type="SUPFAM" id="SSF88713">
    <property type="entry name" value="Glycoside hydrolase/deacetylase"/>
    <property type="match status" value="1"/>
</dbReference>
<dbReference type="AlphaFoldDB" id="A0A3R5QVL8"/>
<sequence>MSIFTYGSYEKLLDKMKMINNIYSFEAITESISSGIILRHDIDFDIKKAYELSKLEEGKNVKSSYFVLTTSEIYNINSLKNRVMLRAMHNKGFEIGLHFDPLIYSSLEEEKLLIKVKNECAIIEDIIGDRVCSISLHCPSILNRYPKFVGYKNAYDIALFKDQFYISDSCKDFRGKDIFSFVEKGKNNLIQVLLHPIHFNTTETTYIDSFSNIFEKKINDLDYEMRINKKYNEEIGAGKLVYRFCEHFSQREGL</sequence>
<dbReference type="RefSeq" id="WP_128211043.1">
    <property type="nucleotide sequence ID" value="NZ_CP025746.1"/>
</dbReference>
<organism evidence="1 2">
    <name type="scientific">Clostridium manihotivorum</name>
    <dbReference type="NCBI Taxonomy" id="2320868"/>
    <lineage>
        <taxon>Bacteria</taxon>
        <taxon>Bacillati</taxon>
        <taxon>Bacillota</taxon>
        <taxon>Clostridia</taxon>
        <taxon>Eubacteriales</taxon>
        <taxon>Clostridiaceae</taxon>
        <taxon>Clostridium</taxon>
    </lineage>
</organism>
<reference evidence="1 2" key="1">
    <citation type="submission" date="2018-01" db="EMBL/GenBank/DDBJ databases">
        <title>Genome Sequencing and Assembly of Anaerobacter polyendosporus strain CT4.</title>
        <authorList>
            <person name="Tachaapaikoon C."/>
            <person name="Sutheeworapong S."/>
            <person name="Jenjaroenpun P."/>
            <person name="Wongsurawat T."/>
            <person name="Nookeaw I."/>
            <person name="Cheawchanlertfa P."/>
            <person name="Kosugi A."/>
            <person name="Cheevadhanarak S."/>
            <person name="Ratanakhanokchai K."/>
        </authorList>
    </citation>
    <scope>NUCLEOTIDE SEQUENCE [LARGE SCALE GENOMIC DNA]</scope>
    <source>
        <strain evidence="1 2">CT4</strain>
    </source>
</reference>
<protein>
    <recommendedName>
        <fullName evidence="3">Polysaccharide deacetylase</fullName>
    </recommendedName>
</protein>
<keyword evidence="2" id="KW-1185">Reference proteome</keyword>
<dbReference type="GO" id="GO:0005975">
    <property type="term" value="P:carbohydrate metabolic process"/>
    <property type="evidence" value="ECO:0007669"/>
    <property type="project" value="InterPro"/>
</dbReference>
<dbReference type="KEGG" id="cmah:C1I91_02320"/>
<dbReference type="EMBL" id="CP025746">
    <property type="protein sequence ID" value="QAA30592.1"/>
    <property type="molecule type" value="Genomic_DNA"/>
</dbReference>
<evidence type="ECO:0008006" key="3">
    <source>
        <dbReference type="Google" id="ProtNLM"/>
    </source>
</evidence>
<proteinExistence type="predicted"/>
<evidence type="ECO:0000313" key="1">
    <source>
        <dbReference type="EMBL" id="QAA30592.1"/>
    </source>
</evidence>
<evidence type="ECO:0000313" key="2">
    <source>
        <dbReference type="Proteomes" id="UP000286268"/>
    </source>
</evidence>